<dbReference type="eggNOG" id="COG1977">
    <property type="taxonomic scope" value="Bacteria"/>
</dbReference>
<reference evidence="1 2" key="1">
    <citation type="submission" date="2012-01" db="EMBL/GenBank/DDBJ databases">
        <title>Complete sequence of Desulfotomaculum gibsoniae DSM 7213.</title>
        <authorList>
            <consortium name="US DOE Joint Genome Institute"/>
            <person name="Lucas S."/>
            <person name="Han J."/>
            <person name="Lapidus A."/>
            <person name="Cheng J.-F."/>
            <person name="Goodwin L."/>
            <person name="Pitluck S."/>
            <person name="Peters L."/>
            <person name="Ovchinnikova G."/>
            <person name="Teshima H."/>
            <person name="Detter J.C."/>
            <person name="Han C."/>
            <person name="Tapia R."/>
            <person name="Land M."/>
            <person name="Hauser L."/>
            <person name="Kyrpides N."/>
            <person name="Ivanova N."/>
            <person name="Pagani I."/>
            <person name="Parshina S."/>
            <person name="Plugge C."/>
            <person name="Muyzer G."/>
            <person name="Kuever J."/>
            <person name="Ivanova A."/>
            <person name="Nazina T."/>
            <person name="Klenk H.-P."/>
            <person name="Brambilla E."/>
            <person name="Spring S."/>
            <person name="Stams A.F."/>
            <person name="Woyke T."/>
        </authorList>
    </citation>
    <scope>NUCLEOTIDE SEQUENCE [LARGE SCALE GENOMIC DNA]</scope>
    <source>
        <strain evidence="1 2">DSM 7213</strain>
    </source>
</reference>
<dbReference type="Proteomes" id="UP000013520">
    <property type="component" value="Chromosome"/>
</dbReference>
<dbReference type="STRING" id="767817.Desgi_1308"/>
<name>R4KJV3_9FIRM</name>
<dbReference type="HOGENOM" id="CLU_114601_5_3_9"/>
<dbReference type="AlphaFoldDB" id="R4KJV3"/>
<dbReference type="SUPFAM" id="SSF54285">
    <property type="entry name" value="MoaD/ThiS"/>
    <property type="match status" value="1"/>
</dbReference>
<gene>
    <name evidence="1" type="ORF">Desgi_1308</name>
</gene>
<accession>R4KJV3</accession>
<organism evidence="1 2">
    <name type="scientific">Desulfoscipio gibsoniae DSM 7213</name>
    <dbReference type="NCBI Taxonomy" id="767817"/>
    <lineage>
        <taxon>Bacteria</taxon>
        <taxon>Bacillati</taxon>
        <taxon>Bacillota</taxon>
        <taxon>Clostridia</taxon>
        <taxon>Eubacteriales</taxon>
        <taxon>Desulfallaceae</taxon>
        <taxon>Desulfoscipio</taxon>
    </lineage>
</organism>
<protein>
    <submittedName>
        <fullName evidence="1">Molybdopterin converting factor, small subunit</fullName>
    </submittedName>
</protein>
<dbReference type="OrthoDB" id="9801945at2"/>
<dbReference type="EMBL" id="CP003273">
    <property type="protein sequence ID" value="AGL00815.1"/>
    <property type="molecule type" value="Genomic_DNA"/>
</dbReference>
<sequence length="79" mass="8876">MQVEVRVFSGLEKFLPNKRFGEPMPVNLPDGATVRILLNKMHIPEEQVFTVLVDGRHQTLDYTVRDGERVSLFPPVGGG</sequence>
<dbReference type="Pfam" id="PF02597">
    <property type="entry name" value="ThiS"/>
    <property type="match status" value="1"/>
</dbReference>
<evidence type="ECO:0000313" key="2">
    <source>
        <dbReference type="Proteomes" id="UP000013520"/>
    </source>
</evidence>
<dbReference type="KEGG" id="dgi:Desgi_1308"/>
<evidence type="ECO:0000313" key="1">
    <source>
        <dbReference type="EMBL" id="AGL00815.1"/>
    </source>
</evidence>
<dbReference type="InterPro" id="IPR003749">
    <property type="entry name" value="ThiS/MoaD-like"/>
</dbReference>
<keyword evidence="2" id="KW-1185">Reference proteome</keyword>
<dbReference type="InterPro" id="IPR016155">
    <property type="entry name" value="Mopterin_synth/thiamin_S_b"/>
</dbReference>
<dbReference type="InterPro" id="IPR012675">
    <property type="entry name" value="Beta-grasp_dom_sf"/>
</dbReference>
<dbReference type="Gene3D" id="3.10.20.30">
    <property type="match status" value="1"/>
</dbReference>
<proteinExistence type="predicted"/>